<evidence type="ECO:0000313" key="3">
    <source>
        <dbReference type="Proteomes" id="UP001595528"/>
    </source>
</evidence>
<dbReference type="InterPro" id="IPR036812">
    <property type="entry name" value="NAD(P)_OxRdtase_dom_sf"/>
</dbReference>
<comment type="caution">
    <text evidence="2">The sequence shown here is derived from an EMBL/GenBank/DDBJ whole genome shotgun (WGS) entry which is preliminary data.</text>
</comment>
<dbReference type="PANTHER" id="PTHR43364:SF18">
    <property type="entry name" value="OXIDOREDUCTASE"/>
    <property type="match status" value="1"/>
</dbReference>
<dbReference type="SUPFAM" id="SSF51430">
    <property type="entry name" value="NAD(P)-linked oxidoreductase"/>
    <property type="match status" value="1"/>
</dbReference>
<feature type="domain" description="NADP-dependent oxidoreductase" evidence="1">
    <location>
        <begin position="16"/>
        <end position="319"/>
    </location>
</feature>
<dbReference type="Proteomes" id="UP001595528">
    <property type="component" value="Unassembled WGS sequence"/>
</dbReference>
<dbReference type="CDD" id="cd19091">
    <property type="entry name" value="AKR_PsAKR"/>
    <property type="match status" value="1"/>
</dbReference>
<dbReference type="PANTHER" id="PTHR43364">
    <property type="entry name" value="NADH-SPECIFIC METHYLGLYOXAL REDUCTASE-RELATED"/>
    <property type="match status" value="1"/>
</dbReference>
<dbReference type="InterPro" id="IPR050523">
    <property type="entry name" value="AKR_Detox_Biosynth"/>
</dbReference>
<accession>A0ABV7KV70</accession>
<protein>
    <submittedName>
        <fullName evidence="2">Aldo/keto reductase</fullName>
    </submittedName>
</protein>
<dbReference type="Pfam" id="PF00248">
    <property type="entry name" value="Aldo_ket_red"/>
    <property type="match status" value="1"/>
</dbReference>
<evidence type="ECO:0000313" key="2">
    <source>
        <dbReference type="EMBL" id="MFC3226222.1"/>
    </source>
</evidence>
<dbReference type="RefSeq" id="WP_379898091.1">
    <property type="nucleotide sequence ID" value="NZ_JBHRTR010000009.1"/>
</dbReference>
<name>A0ABV7KV70_9PROT</name>
<organism evidence="2 3">
    <name type="scientific">Marinibaculum pumilum</name>
    <dbReference type="NCBI Taxonomy" id="1766165"/>
    <lineage>
        <taxon>Bacteria</taxon>
        <taxon>Pseudomonadati</taxon>
        <taxon>Pseudomonadota</taxon>
        <taxon>Alphaproteobacteria</taxon>
        <taxon>Rhodospirillales</taxon>
        <taxon>Rhodospirillaceae</taxon>
        <taxon>Marinibaculum</taxon>
    </lineage>
</organism>
<evidence type="ECO:0000259" key="1">
    <source>
        <dbReference type="Pfam" id="PF00248"/>
    </source>
</evidence>
<reference evidence="3" key="1">
    <citation type="journal article" date="2019" name="Int. J. Syst. Evol. Microbiol.">
        <title>The Global Catalogue of Microorganisms (GCM) 10K type strain sequencing project: providing services to taxonomists for standard genome sequencing and annotation.</title>
        <authorList>
            <consortium name="The Broad Institute Genomics Platform"/>
            <consortium name="The Broad Institute Genome Sequencing Center for Infectious Disease"/>
            <person name="Wu L."/>
            <person name="Ma J."/>
        </authorList>
    </citation>
    <scope>NUCLEOTIDE SEQUENCE [LARGE SCALE GENOMIC DNA]</scope>
    <source>
        <strain evidence="3">KCTC 42964</strain>
    </source>
</reference>
<dbReference type="InterPro" id="IPR023210">
    <property type="entry name" value="NADP_OxRdtase_dom"/>
</dbReference>
<sequence>MEYRQLGASGLKVPVLSLGTATFGGGTEFFRKWGATEVAEASRMVDICLEAGACLFDTADVYSAGLAEEILGQAIKGRRDRLLISTKASFPMGAGPNDIGSSRHHLTAAVEASLRRLGTDHVDLFQLHGFDATTPVEEVLRTLDDLVTAGKLRYIGCSNFSGWHLMKSLAVADRYGWPRHVAHQAYYSLLGREFEWELMPLALDQKVGTVVWSPLAGGLLSGKVGRGRSAPDGSRVAALGGTGPAVPEERLYAVTDALEAIAAEVGRSVSQVALNWLLQRPTVATVVIGARTEAQLRDNLGAADFALDPGQMERLDKASAVMPVYPYWHQWQVFAGRNPPPVPTPVPVRRP</sequence>
<gene>
    <name evidence="2" type="ORF">ACFOGJ_03220</name>
</gene>
<proteinExistence type="predicted"/>
<keyword evidence="3" id="KW-1185">Reference proteome</keyword>
<dbReference type="EMBL" id="JBHRTR010000009">
    <property type="protein sequence ID" value="MFC3226222.1"/>
    <property type="molecule type" value="Genomic_DNA"/>
</dbReference>
<dbReference type="Gene3D" id="3.20.20.100">
    <property type="entry name" value="NADP-dependent oxidoreductase domain"/>
    <property type="match status" value="1"/>
</dbReference>